<accession>I3EHT5</accession>
<dbReference type="EMBL" id="GL870877">
    <property type="protein sequence ID" value="EIJ88782.1"/>
    <property type="molecule type" value="Genomic_DNA"/>
</dbReference>
<sequence>MELFYILIILGALCVEKALGMKVIFANNQSGYLYNIGGRGYITNSPINGANGVKNALSVTNDVDDALELKVTRKSFKDLTYHTISAADKWCQRSTESQNGMGKCVFSYTKDLGTRAGLALSPEKGSFNNYFMFSLPLTRKTNAFQIYNQGMCLGIDSVGALDLSDCVEETSLAKDKQLFMWVDKAWFDRGMKNKRDEK</sequence>
<dbReference type="InParanoid" id="I3EHT5"/>
<dbReference type="OrthoDB" id="2186665at2759"/>
<reference evidence="2" key="1">
    <citation type="submission" date="2011-01" db="EMBL/GenBank/DDBJ databases">
        <title>The Genome Sequence of Nematocida parisii strain ERTm3.</title>
        <authorList>
            <consortium name="The Broad Institute Genome Sequencing Platform"/>
            <consortium name="The Broad Institute Genome Sequencing Center for Infectious Disease"/>
            <person name="Cuomo C."/>
            <person name="Troemel E."/>
            <person name="Young S.K."/>
            <person name="Zeng Q."/>
            <person name="Gargeya S."/>
            <person name="Fitzgerald M."/>
            <person name="Haas B."/>
            <person name="Abouelleil A."/>
            <person name="Alvarado L."/>
            <person name="Arachchi H.M."/>
            <person name="Berlin A."/>
            <person name="Chapman S.B."/>
            <person name="Gearin G."/>
            <person name="Goldberg J."/>
            <person name="Griggs A."/>
            <person name="Gujja S."/>
            <person name="Hansen M."/>
            <person name="Heiman D."/>
            <person name="Howarth C."/>
            <person name="Larimer J."/>
            <person name="Lui A."/>
            <person name="MacDonald P.J.P."/>
            <person name="McCowen C."/>
            <person name="Montmayeur A."/>
            <person name="Murphy C."/>
            <person name="Neiman D."/>
            <person name="Pearson M."/>
            <person name="Priest M."/>
            <person name="Roberts A."/>
            <person name="Saif S."/>
            <person name="Shea T."/>
            <person name="Sisk P."/>
            <person name="Stolte C."/>
            <person name="Sykes S."/>
            <person name="Wortman J."/>
            <person name="Nusbaum C."/>
            <person name="Birren B."/>
        </authorList>
    </citation>
    <scope>NUCLEOTIDE SEQUENCE</scope>
    <source>
        <strain evidence="2">ERTm3</strain>
    </source>
</reference>
<proteinExistence type="predicted"/>
<dbReference type="Proteomes" id="UP000002872">
    <property type="component" value="Unassembled WGS sequence"/>
</dbReference>
<gene>
    <name evidence="2" type="ORF">NEQG_00601</name>
</gene>
<dbReference type="VEuPathDB" id="MicrosporidiaDB:NEQG_00601"/>
<protein>
    <recommendedName>
        <fullName evidence="4">Ricin B lectin domain-containing protein</fullName>
    </recommendedName>
</protein>
<keyword evidence="3" id="KW-1185">Reference proteome</keyword>
<organism evidence="2 3">
    <name type="scientific">Nematocida parisii (strain ERTm3)</name>
    <name type="common">Nematode killer fungus</name>
    <dbReference type="NCBI Taxonomy" id="935791"/>
    <lineage>
        <taxon>Eukaryota</taxon>
        <taxon>Fungi</taxon>
        <taxon>Fungi incertae sedis</taxon>
        <taxon>Microsporidia</taxon>
        <taxon>Nematocida</taxon>
    </lineage>
</organism>
<evidence type="ECO:0000313" key="3">
    <source>
        <dbReference type="Proteomes" id="UP000002872"/>
    </source>
</evidence>
<dbReference type="OMA" id="FNNYFMF"/>
<evidence type="ECO:0000313" key="2">
    <source>
        <dbReference type="EMBL" id="EIJ88782.1"/>
    </source>
</evidence>
<feature type="chain" id="PRO_5003670610" description="Ricin B lectin domain-containing protein" evidence="1">
    <location>
        <begin position="21"/>
        <end position="198"/>
    </location>
</feature>
<evidence type="ECO:0008006" key="4">
    <source>
        <dbReference type="Google" id="ProtNLM"/>
    </source>
</evidence>
<feature type="signal peptide" evidence="1">
    <location>
        <begin position="1"/>
        <end position="20"/>
    </location>
</feature>
<evidence type="ECO:0000256" key="1">
    <source>
        <dbReference type="SAM" id="SignalP"/>
    </source>
</evidence>
<keyword evidence="1" id="KW-0732">Signal</keyword>
<dbReference type="AlphaFoldDB" id="I3EHT5"/>
<dbReference type="HOGENOM" id="CLU_1378475_0_0_1"/>
<name>I3EHT5_NEMP3</name>